<dbReference type="AlphaFoldDB" id="K7AUG8"/>
<organism evidence="2 3">
    <name type="scientific">Paraglaciecola psychrophila 170</name>
    <dbReference type="NCBI Taxonomy" id="1129794"/>
    <lineage>
        <taxon>Bacteria</taxon>
        <taxon>Pseudomonadati</taxon>
        <taxon>Pseudomonadota</taxon>
        <taxon>Gammaproteobacteria</taxon>
        <taxon>Alteromonadales</taxon>
        <taxon>Alteromonadaceae</taxon>
        <taxon>Paraglaciecola</taxon>
    </lineage>
</organism>
<dbReference type="SUPFAM" id="SSF55811">
    <property type="entry name" value="Nudix"/>
    <property type="match status" value="1"/>
</dbReference>
<feature type="domain" description="Nudix hydrolase" evidence="1">
    <location>
        <begin position="37"/>
        <end position="171"/>
    </location>
</feature>
<dbReference type="InterPro" id="IPR000086">
    <property type="entry name" value="NUDIX_hydrolase_dom"/>
</dbReference>
<dbReference type="HOGENOM" id="CLU_037162_15_0_6"/>
<evidence type="ECO:0000313" key="3">
    <source>
        <dbReference type="Proteomes" id="UP000011864"/>
    </source>
</evidence>
<sequence length="173" mass="19875">MDNNDFTLHCVKCAQPSLIKQGEKTYECALCGFVYFHNVAAAVCAIIVCNQQMLLVERAQQPSKGKLDFPGGFVDYNESNEQALKRELLEELQLPVNNMQYLFSYPNSYLYKDVLYSTLDSFFEITLDTKPDLIVQQEEVSRYLWLDVSSLTTQELAFASGQHAFTEFIRRIN</sequence>
<dbReference type="EMBL" id="CP003837">
    <property type="protein sequence ID" value="AGH43138.1"/>
    <property type="molecule type" value="Genomic_DNA"/>
</dbReference>
<dbReference type="PROSITE" id="PS51462">
    <property type="entry name" value="NUDIX"/>
    <property type="match status" value="1"/>
</dbReference>
<proteinExistence type="predicted"/>
<dbReference type="Pfam" id="PF00293">
    <property type="entry name" value="NUDIX"/>
    <property type="match status" value="1"/>
</dbReference>
<evidence type="ECO:0000313" key="2">
    <source>
        <dbReference type="EMBL" id="AGH43138.1"/>
    </source>
</evidence>
<dbReference type="CDD" id="cd04681">
    <property type="entry name" value="NUDIX_Hydrolase"/>
    <property type="match status" value="1"/>
</dbReference>
<dbReference type="Proteomes" id="UP000011864">
    <property type="component" value="Chromosome"/>
</dbReference>
<accession>K7AUG8</accession>
<dbReference type="GO" id="GO:0003824">
    <property type="term" value="F:catalytic activity"/>
    <property type="evidence" value="ECO:0007669"/>
    <property type="project" value="UniProtKB-ARBA"/>
</dbReference>
<dbReference type="PANTHER" id="PTHR43736">
    <property type="entry name" value="ADP-RIBOSE PYROPHOSPHATASE"/>
    <property type="match status" value="1"/>
</dbReference>
<name>K7AUG8_9ALTE</name>
<dbReference type="RefSeq" id="WP_007640274.1">
    <property type="nucleotide sequence ID" value="NC_020514.1"/>
</dbReference>
<dbReference type="STRING" id="1129794.C427_1029"/>
<dbReference type="PANTHER" id="PTHR43736:SF1">
    <property type="entry name" value="DIHYDRONEOPTERIN TRIPHOSPHATE DIPHOSPHATASE"/>
    <property type="match status" value="1"/>
</dbReference>
<dbReference type="Gene3D" id="3.90.79.10">
    <property type="entry name" value="Nucleoside Triphosphate Pyrophosphohydrolase"/>
    <property type="match status" value="1"/>
</dbReference>
<reference evidence="2 3" key="1">
    <citation type="journal article" date="2013" name="Genome Announc.">
        <title>Complete Genome Sequence of Glaciecola psychrophila Strain 170T.</title>
        <authorList>
            <person name="Yin J."/>
            <person name="Chen J."/>
            <person name="Liu G."/>
            <person name="Yu Y."/>
            <person name="Song L."/>
            <person name="Wang X."/>
            <person name="Qu X."/>
        </authorList>
    </citation>
    <scope>NUCLEOTIDE SEQUENCE [LARGE SCALE GENOMIC DNA]</scope>
    <source>
        <strain evidence="2 3">170</strain>
    </source>
</reference>
<dbReference type="PATRIC" id="fig|1129794.4.peg.1016"/>
<protein>
    <recommendedName>
        <fullName evidence="1">Nudix hydrolase domain-containing protein</fullName>
    </recommendedName>
</protein>
<evidence type="ECO:0000259" key="1">
    <source>
        <dbReference type="PROSITE" id="PS51462"/>
    </source>
</evidence>
<keyword evidence="3" id="KW-1185">Reference proteome</keyword>
<gene>
    <name evidence="2" type="ORF">C427_1029</name>
</gene>
<dbReference type="KEGG" id="gps:C427_1029"/>
<dbReference type="eggNOG" id="COG1051">
    <property type="taxonomic scope" value="Bacteria"/>
</dbReference>
<dbReference type="InterPro" id="IPR015797">
    <property type="entry name" value="NUDIX_hydrolase-like_dom_sf"/>
</dbReference>
<dbReference type="OrthoDB" id="542521at2"/>